<organism evidence="3 4">
    <name type="scientific">Plectus sambesii</name>
    <dbReference type="NCBI Taxonomy" id="2011161"/>
    <lineage>
        <taxon>Eukaryota</taxon>
        <taxon>Metazoa</taxon>
        <taxon>Ecdysozoa</taxon>
        <taxon>Nematoda</taxon>
        <taxon>Chromadorea</taxon>
        <taxon>Plectida</taxon>
        <taxon>Plectina</taxon>
        <taxon>Plectoidea</taxon>
        <taxon>Plectidae</taxon>
        <taxon>Plectus</taxon>
    </lineage>
</organism>
<keyword evidence="3" id="KW-1185">Reference proteome</keyword>
<feature type="compositionally biased region" description="Pro residues" evidence="1">
    <location>
        <begin position="85"/>
        <end position="94"/>
    </location>
</feature>
<feature type="region of interest" description="Disordered" evidence="1">
    <location>
        <begin position="75"/>
        <end position="95"/>
    </location>
</feature>
<feature type="compositionally biased region" description="Gly residues" evidence="1">
    <location>
        <begin position="75"/>
        <end position="84"/>
    </location>
</feature>
<proteinExistence type="predicted"/>
<feature type="signal peptide" evidence="2">
    <location>
        <begin position="1"/>
        <end position="25"/>
    </location>
</feature>
<name>A0A914WRV5_9BILA</name>
<accession>A0A914WRV5</accession>
<sequence length="127" mass="14507">MKKSSSFAFYFMLVVLIGAAQVSEGGREVESDAQESTSEQSPRKRRFDSESFKRHVFGRELSSVERRYGGILGLNGGGGGGGIDGPPPMPPPPFYRNQQRWNNNGCCYYNNGYRYRYNYEWQQWGKK</sequence>
<reference evidence="4" key="1">
    <citation type="submission" date="2022-11" db="UniProtKB">
        <authorList>
            <consortium name="WormBaseParasite"/>
        </authorList>
    </citation>
    <scope>IDENTIFICATION</scope>
</reference>
<feature type="region of interest" description="Disordered" evidence="1">
    <location>
        <begin position="26"/>
        <end position="48"/>
    </location>
</feature>
<keyword evidence="2" id="KW-0732">Signal</keyword>
<evidence type="ECO:0000256" key="2">
    <source>
        <dbReference type="SAM" id="SignalP"/>
    </source>
</evidence>
<protein>
    <submittedName>
        <fullName evidence="4">Uncharacterized protein</fullName>
    </submittedName>
</protein>
<evidence type="ECO:0000313" key="3">
    <source>
        <dbReference type="Proteomes" id="UP000887566"/>
    </source>
</evidence>
<dbReference type="WBParaSite" id="PSAMB.scaffold5015size12877.g25787.t1">
    <property type="protein sequence ID" value="PSAMB.scaffold5015size12877.g25787.t1"/>
    <property type="gene ID" value="PSAMB.scaffold5015size12877.g25787"/>
</dbReference>
<evidence type="ECO:0000313" key="4">
    <source>
        <dbReference type="WBParaSite" id="PSAMB.scaffold5015size12877.g25787.t1"/>
    </source>
</evidence>
<dbReference type="Proteomes" id="UP000887566">
    <property type="component" value="Unplaced"/>
</dbReference>
<evidence type="ECO:0000256" key="1">
    <source>
        <dbReference type="SAM" id="MobiDB-lite"/>
    </source>
</evidence>
<feature type="chain" id="PRO_5037632450" evidence="2">
    <location>
        <begin position="26"/>
        <end position="127"/>
    </location>
</feature>
<dbReference type="AlphaFoldDB" id="A0A914WRV5"/>